<dbReference type="Proteomes" id="UP001333110">
    <property type="component" value="Unassembled WGS sequence"/>
</dbReference>
<dbReference type="EMBL" id="JAUNZN010000001">
    <property type="protein sequence ID" value="KAK4830054.1"/>
    <property type="molecule type" value="Genomic_DNA"/>
</dbReference>
<comment type="caution">
    <text evidence="1">The sequence shown here is derived from an EMBL/GenBank/DDBJ whole genome shotgun (WGS) entry which is preliminary data.</text>
</comment>
<dbReference type="PANTHER" id="PTHR33332">
    <property type="entry name" value="REVERSE TRANSCRIPTASE DOMAIN-CONTAINING PROTEIN"/>
    <property type="match status" value="1"/>
</dbReference>
<name>A0AAN7NR76_MYCAM</name>
<organism evidence="1 2">
    <name type="scientific">Mycteria americana</name>
    <name type="common">Wood stork</name>
    <dbReference type="NCBI Taxonomy" id="33587"/>
    <lineage>
        <taxon>Eukaryota</taxon>
        <taxon>Metazoa</taxon>
        <taxon>Chordata</taxon>
        <taxon>Craniata</taxon>
        <taxon>Vertebrata</taxon>
        <taxon>Euteleostomi</taxon>
        <taxon>Archelosauria</taxon>
        <taxon>Archosauria</taxon>
        <taxon>Dinosauria</taxon>
        <taxon>Saurischia</taxon>
        <taxon>Theropoda</taxon>
        <taxon>Coelurosauria</taxon>
        <taxon>Aves</taxon>
        <taxon>Neognathae</taxon>
        <taxon>Neoaves</taxon>
        <taxon>Aequornithes</taxon>
        <taxon>Ciconiiformes</taxon>
        <taxon>Ciconiidae</taxon>
        <taxon>Mycteria</taxon>
    </lineage>
</organism>
<proteinExistence type="predicted"/>
<evidence type="ECO:0000313" key="1">
    <source>
        <dbReference type="EMBL" id="KAK4830054.1"/>
    </source>
</evidence>
<evidence type="ECO:0000313" key="2">
    <source>
        <dbReference type="Proteomes" id="UP001333110"/>
    </source>
</evidence>
<gene>
    <name evidence="1" type="ORF">QYF61_008392</name>
</gene>
<sequence>MNICKTLPPTRQNKAGILRDSVMKTVATGTAHFKHRLEAMFESKLALYLHYIEIERLGDDVIESSPEEKDLGVLLDEKLDISRQCALAAQKANRILGCIKRSMASRSGEVILPLHSALVRPHLQYCIQLWSPQHRKDTDLLERVQRRPQR</sequence>
<keyword evidence="2" id="KW-1185">Reference proteome</keyword>
<dbReference type="AlphaFoldDB" id="A0AAN7NR76"/>
<accession>A0AAN7NR76</accession>
<reference evidence="1 2" key="1">
    <citation type="journal article" date="2023" name="J. Hered.">
        <title>Chromosome-level genome of the wood stork (Mycteria americana) provides insight into avian chromosome evolution.</title>
        <authorList>
            <person name="Flamio R. Jr."/>
            <person name="Ramstad K.M."/>
        </authorList>
    </citation>
    <scope>NUCLEOTIDE SEQUENCE [LARGE SCALE GENOMIC DNA]</scope>
    <source>
        <strain evidence="1">JAX WOST 10</strain>
    </source>
</reference>
<protein>
    <submittedName>
        <fullName evidence="1">Uncharacterized protein</fullName>
    </submittedName>
</protein>